<keyword evidence="3" id="KW-1185">Reference proteome</keyword>
<sequence length="53" mass="5997">MPLSYCTVAAPLASWRWPDLLGCQRSSCCWIAAWMAGRARVSKPAVRTPMRWT</sequence>
<comment type="caution">
    <text evidence="1">The sequence shown here is derived from an EMBL/GenBank/DDBJ whole genome shotgun (WGS) entry which is preliminary data.</text>
</comment>
<name>A0ABV5G4K4_9MICC</name>
<reference evidence="1 3" key="1">
    <citation type="submission" date="2024-09" db="EMBL/GenBank/DDBJ databases">
        <authorList>
            <person name="Sun Q."/>
            <person name="Mori K."/>
        </authorList>
    </citation>
    <scope>NUCLEOTIDE SEQUENCE [LARGE SCALE GENOMIC DNA]</scope>
    <source>
        <strain evidence="1 3">CCM 7609</strain>
    </source>
</reference>
<gene>
    <name evidence="1" type="ORF">ACFFX0_22765</name>
    <name evidence="2" type="ORF">ACFFX0_29340</name>
</gene>
<evidence type="ECO:0000313" key="2">
    <source>
        <dbReference type="EMBL" id="MFB9075063.1"/>
    </source>
</evidence>
<accession>A0ABV5G4K4</accession>
<dbReference type="Proteomes" id="UP001589575">
    <property type="component" value="Unassembled WGS sequence"/>
</dbReference>
<dbReference type="EMBL" id="JBHMFI010000010">
    <property type="protein sequence ID" value="MFB9075063.1"/>
    <property type="molecule type" value="Genomic_DNA"/>
</dbReference>
<dbReference type="EMBL" id="JBHMFI010000001">
    <property type="protein sequence ID" value="MFB9073865.1"/>
    <property type="molecule type" value="Genomic_DNA"/>
</dbReference>
<organism evidence="1 3">
    <name type="scientific">Citricoccus parietis</name>
    <dbReference type="NCBI Taxonomy" id="592307"/>
    <lineage>
        <taxon>Bacteria</taxon>
        <taxon>Bacillati</taxon>
        <taxon>Actinomycetota</taxon>
        <taxon>Actinomycetes</taxon>
        <taxon>Micrococcales</taxon>
        <taxon>Micrococcaceae</taxon>
        <taxon>Citricoccus</taxon>
    </lineage>
</organism>
<evidence type="ECO:0000313" key="1">
    <source>
        <dbReference type="EMBL" id="MFB9073865.1"/>
    </source>
</evidence>
<evidence type="ECO:0000313" key="3">
    <source>
        <dbReference type="Proteomes" id="UP001589575"/>
    </source>
</evidence>
<proteinExistence type="predicted"/>
<protein>
    <submittedName>
        <fullName evidence="1">Uncharacterized protein</fullName>
    </submittedName>
</protein>